<sequence>MCTPRHIYAVRHAERIDDTEKRKVWHYNSRFSKDNPPLSPRGRQQTEELYTEFLNIPIEYCFTSPYERCVQTASKILEGRRTLINVEPGLIESLQMIYDRSSVRKVGFHTGKELAQRYDNINKEYEPMFLAPPESEIAKGKHGCTQRVEKTLRKIVDKCNGDILIVSHQGPLAALQKLLTASIEYGGTATVSKYAEVPGCIGRFEAEYLYDSSHLSDPVKLRGKDYKQARHSLLCRTNFVRPSVGTDSAHRTILLEAIKDRFSVPLVTSQDPVTTLCETDYLASRGITVLPSDDLLSAPPIDVCPPNYTLLFMIHCTNEMYDNVLSYGVGIAYKMSSSSEMIPISASLFPHFQSTAQTTGRRRPIPSHLPICAHSPANQSPFHCPILKPQRMPFIALPLAFWTLTEKQRKI</sequence>
<dbReference type="Gene3D" id="3.40.50.1240">
    <property type="entry name" value="Phosphoglycerate mutase-like"/>
    <property type="match status" value="1"/>
</dbReference>
<evidence type="ECO:0000259" key="1">
    <source>
        <dbReference type="Pfam" id="PF07985"/>
    </source>
</evidence>
<dbReference type="InterPro" id="IPR012942">
    <property type="entry name" value="SRR1-like"/>
</dbReference>
<dbReference type="CDD" id="cd07067">
    <property type="entry name" value="HP_PGM_like"/>
    <property type="match status" value="1"/>
</dbReference>
<dbReference type="AlphaFoldDB" id="A0A914HA31"/>
<evidence type="ECO:0000313" key="2">
    <source>
        <dbReference type="Proteomes" id="UP000887572"/>
    </source>
</evidence>
<dbReference type="Pfam" id="PF07985">
    <property type="entry name" value="SRR1"/>
    <property type="match status" value="1"/>
</dbReference>
<dbReference type="GO" id="GO:0016791">
    <property type="term" value="F:phosphatase activity"/>
    <property type="evidence" value="ECO:0007669"/>
    <property type="project" value="UniProtKB-ARBA"/>
</dbReference>
<dbReference type="Pfam" id="PF00300">
    <property type="entry name" value="His_Phos_1"/>
    <property type="match status" value="1"/>
</dbReference>
<accession>A0A914HA31</accession>
<dbReference type="InterPro" id="IPR051710">
    <property type="entry name" value="Phosphatase_SH3-domain"/>
</dbReference>
<dbReference type="Proteomes" id="UP000887572">
    <property type="component" value="Unplaced"/>
</dbReference>
<proteinExistence type="predicted"/>
<name>A0A914HA31_GLORO</name>
<protein>
    <submittedName>
        <fullName evidence="3">SRR1-like domain-containing protein</fullName>
    </submittedName>
</protein>
<dbReference type="SUPFAM" id="SSF53254">
    <property type="entry name" value="Phosphoglycerate mutase-like"/>
    <property type="match status" value="1"/>
</dbReference>
<dbReference type="InterPro" id="IPR029033">
    <property type="entry name" value="His_PPase_superfam"/>
</dbReference>
<dbReference type="WBParaSite" id="Gr19_v10_g15186.t1">
    <property type="protein sequence ID" value="Gr19_v10_g15186.t1"/>
    <property type="gene ID" value="Gr19_v10_g15186"/>
</dbReference>
<dbReference type="InterPro" id="IPR013078">
    <property type="entry name" value="His_Pase_superF_clade-1"/>
</dbReference>
<dbReference type="PANTHER" id="PTHR16469">
    <property type="entry name" value="UBIQUITIN-ASSOCIATED AND SH3 DOMAIN-CONTAINING BA-RELATED"/>
    <property type="match status" value="1"/>
</dbReference>
<dbReference type="SMART" id="SM00855">
    <property type="entry name" value="PGAM"/>
    <property type="match status" value="1"/>
</dbReference>
<keyword evidence="2" id="KW-1185">Reference proteome</keyword>
<feature type="domain" description="SRR1-like" evidence="1">
    <location>
        <begin position="254"/>
        <end position="326"/>
    </location>
</feature>
<reference evidence="3" key="1">
    <citation type="submission" date="2022-11" db="UniProtKB">
        <authorList>
            <consortium name="WormBaseParasite"/>
        </authorList>
    </citation>
    <scope>IDENTIFICATION</scope>
</reference>
<evidence type="ECO:0000313" key="3">
    <source>
        <dbReference type="WBParaSite" id="Gr19_v10_g15186.t1"/>
    </source>
</evidence>
<dbReference type="PANTHER" id="PTHR16469:SF27">
    <property type="entry name" value="UBIQUITIN-ASSOCIATED AND SH3 DOMAIN-CONTAINING BA-RELATED"/>
    <property type="match status" value="1"/>
</dbReference>
<organism evidence="2 3">
    <name type="scientific">Globodera rostochiensis</name>
    <name type="common">Golden nematode worm</name>
    <name type="synonym">Heterodera rostochiensis</name>
    <dbReference type="NCBI Taxonomy" id="31243"/>
    <lineage>
        <taxon>Eukaryota</taxon>
        <taxon>Metazoa</taxon>
        <taxon>Ecdysozoa</taxon>
        <taxon>Nematoda</taxon>
        <taxon>Chromadorea</taxon>
        <taxon>Rhabditida</taxon>
        <taxon>Tylenchina</taxon>
        <taxon>Tylenchomorpha</taxon>
        <taxon>Tylenchoidea</taxon>
        <taxon>Heteroderidae</taxon>
        <taxon>Heteroderinae</taxon>
        <taxon>Globodera</taxon>
    </lineage>
</organism>